<dbReference type="Proteomes" id="UP000054047">
    <property type="component" value="Unassembled WGS sequence"/>
</dbReference>
<reference evidence="2 3" key="1">
    <citation type="submission" date="2013-12" db="EMBL/GenBank/DDBJ databases">
        <title>Draft genome of the parsitic nematode Ancylostoma duodenale.</title>
        <authorList>
            <person name="Mitreva M."/>
        </authorList>
    </citation>
    <scope>NUCLEOTIDE SEQUENCE [LARGE SCALE GENOMIC DNA]</scope>
    <source>
        <strain evidence="2 3">Zhejiang</strain>
    </source>
</reference>
<accession>A0A0C2FAF2</accession>
<dbReference type="Pfam" id="PF15481">
    <property type="entry name" value="CPG4"/>
    <property type="match status" value="1"/>
</dbReference>
<evidence type="ECO:0000259" key="1">
    <source>
        <dbReference type="Pfam" id="PF15481"/>
    </source>
</evidence>
<feature type="domain" description="Chondroitin proteoglycan 4" evidence="1">
    <location>
        <begin position="8"/>
        <end position="64"/>
    </location>
</feature>
<proteinExistence type="predicted"/>
<evidence type="ECO:0000313" key="3">
    <source>
        <dbReference type="Proteomes" id="UP000054047"/>
    </source>
</evidence>
<protein>
    <recommendedName>
        <fullName evidence="1">Chondroitin proteoglycan 4 domain-containing protein</fullName>
    </recommendedName>
</protein>
<evidence type="ECO:0000313" key="2">
    <source>
        <dbReference type="EMBL" id="KIH45505.1"/>
    </source>
</evidence>
<sequence>MFCKELLICDMLESGAFCVRKCEQKDVEKYHQYTTFYRIHCVDYEEDLEPHLPCLKKAAKDADADFLTSTIQQQTQLHIVTETANSTVSYGLAGHRT</sequence>
<dbReference type="OrthoDB" id="5826574at2759"/>
<gene>
    <name evidence="2" type="ORF">ANCDUO_24454</name>
</gene>
<dbReference type="AlphaFoldDB" id="A0A0C2FAF2"/>
<dbReference type="InterPro" id="IPR029153">
    <property type="entry name" value="CPG4"/>
</dbReference>
<keyword evidence="3" id="KW-1185">Reference proteome</keyword>
<name>A0A0C2FAF2_9BILA</name>
<dbReference type="EMBL" id="KN772262">
    <property type="protein sequence ID" value="KIH45505.1"/>
    <property type="molecule type" value="Genomic_DNA"/>
</dbReference>
<organism evidence="2 3">
    <name type="scientific">Ancylostoma duodenale</name>
    <dbReference type="NCBI Taxonomy" id="51022"/>
    <lineage>
        <taxon>Eukaryota</taxon>
        <taxon>Metazoa</taxon>
        <taxon>Ecdysozoa</taxon>
        <taxon>Nematoda</taxon>
        <taxon>Chromadorea</taxon>
        <taxon>Rhabditida</taxon>
        <taxon>Rhabditina</taxon>
        <taxon>Rhabditomorpha</taxon>
        <taxon>Strongyloidea</taxon>
        <taxon>Ancylostomatidae</taxon>
        <taxon>Ancylostomatinae</taxon>
        <taxon>Ancylostoma</taxon>
    </lineage>
</organism>